<dbReference type="PaxDb" id="5691-EAN76457"/>
<name>Q38FG3_TRYB2</name>
<reference evidence="2 3" key="2">
    <citation type="journal article" date="2005" name="Science">
        <title>The genome of the African trypanosome Trypanosoma brucei.</title>
        <authorList>
            <person name="Berriman M."/>
            <person name="Ghedin E."/>
            <person name="Hertz-Fowler C."/>
            <person name="Blandin G."/>
            <person name="Renauld H."/>
            <person name="Bartholomeu D.C."/>
            <person name="Lennard N.J."/>
            <person name="Caler E."/>
            <person name="Hamlin N.E."/>
            <person name="Haas B."/>
            <person name="Bohme U."/>
            <person name="Hannick L."/>
            <person name="Aslett M.A."/>
            <person name="Shallom J."/>
            <person name="Marcello L."/>
            <person name="Hou L."/>
            <person name="Wickstead B."/>
            <person name="Alsmark U.C."/>
            <person name="Arrowsmith C."/>
            <person name="Atkin R.J."/>
            <person name="Barron A.J."/>
            <person name="Bringaud F."/>
            <person name="Brooks K."/>
            <person name="Carrington M."/>
            <person name="Cherevach I."/>
            <person name="Chillingworth T.J."/>
            <person name="Churcher C."/>
            <person name="Clark L.N."/>
            <person name="Corton C.H."/>
            <person name="Cronin A."/>
            <person name="Davies R.M."/>
            <person name="Doggett J."/>
            <person name="Djikeng A."/>
            <person name="Feldblyum T."/>
            <person name="Field M.C."/>
            <person name="Fraser A."/>
            <person name="Goodhead I."/>
            <person name="Hance Z."/>
            <person name="Harper D."/>
            <person name="Harris B.R."/>
            <person name="Hauser H."/>
            <person name="Hostetler J."/>
            <person name="Ivens A."/>
            <person name="Jagels K."/>
            <person name="Johnson D."/>
            <person name="Johnson J."/>
            <person name="Jones K."/>
            <person name="Kerhornou A.X."/>
            <person name="Koo H."/>
            <person name="Larke N."/>
            <person name="Landfear S."/>
            <person name="Larkin C."/>
            <person name="Leech V."/>
            <person name="Line A."/>
            <person name="Lord A."/>
            <person name="Macleod A."/>
            <person name="Mooney P.J."/>
            <person name="Moule S."/>
            <person name="Martin D.M."/>
            <person name="Morgan G.W."/>
            <person name="Mungall K."/>
            <person name="Norbertczak H."/>
            <person name="Ormond D."/>
            <person name="Pai G."/>
            <person name="Peacock C.S."/>
            <person name="Peterson J."/>
            <person name="Quail M.A."/>
            <person name="Rabbinowitsch E."/>
            <person name="Rajandream M.A."/>
            <person name="Reitter C."/>
            <person name="Salzberg S.L."/>
            <person name="Sanders M."/>
            <person name="Schobel S."/>
            <person name="Sharp S."/>
            <person name="Simmonds M."/>
            <person name="Simpson A.J."/>
            <person name="Tallon L."/>
            <person name="Turner C.M."/>
            <person name="Tait A."/>
            <person name="Tivey A.R."/>
            <person name="Van Aken S."/>
            <person name="Walker D."/>
            <person name="Wanless D."/>
            <person name="Wang S."/>
            <person name="White B."/>
            <person name="White O."/>
            <person name="Whitehead S."/>
            <person name="Woodward J."/>
            <person name="Wortman J."/>
            <person name="Adams M.D."/>
            <person name="Embley T.M."/>
            <person name="Gull K."/>
            <person name="Ullu E."/>
            <person name="Barry J.D."/>
            <person name="Fairlamb A.H."/>
            <person name="Opperdoes F."/>
            <person name="Barrell B.G."/>
            <person name="Donelson J.E."/>
            <person name="Hall N."/>
            <person name="Fraser C.M."/>
            <person name="Melville S.E."/>
            <person name="El-Sayed N.M."/>
        </authorList>
    </citation>
    <scope>NUCLEOTIDE SEQUENCE [LARGE SCALE GENOMIC DNA]</scope>
    <source>
        <strain evidence="2 3">927/4 GUTat10.1</strain>
    </source>
</reference>
<evidence type="ECO:0000313" key="2">
    <source>
        <dbReference type="EMBL" id="EAN76457.1"/>
    </source>
</evidence>
<evidence type="ECO:0000313" key="3">
    <source>
        <dbReference type="Proteomes" id="UP000008524"/>
    </source>
</evidence>
<keyword evidence="3" id="KW-1185">Reference proteome</keyword>
<accession>Q38FG3</accession>
<dbReference type="RefSeq" id="XP_803672.1">
    <property type="nucleotide sequence ID" value="XM_798579.1"/>
</dbReference>
<evidence type="ECO:0000256" key="1">
    <source>
        <dbReference type="SAM" id="MobiDB-lite"/>
    </source>
</evidence>
<organism evidence="2 3">
    <name type="scientific">Trypanosoma brucei brucei (strain 927/4 GUTat10.1)</name>
    <dbReference type="NCBI Taxonomy" id="185431"/>
    <lineage>
        <taxon>Eukaryota</taxon>
        <taxon>Discoba</taxon>
        <taxon>Euglenozoa</taxon>
        <taxon>Kinetoplastea</taxon>
        <taxon>Metakinetoplastina</taxon>
        <taxon>Trypanosomatida</taxon>
        <taxon>Trypanosomatidae</taxon>
        <taxon>Trypanosoma</taxon>
    </lineage>
</organism>
<dbReference type="AlphaFoldDB" id="Q38FG3"/>
<dbReference type="InParanoid" id="Q38FG3"/>
<proteinExistence type="predicted"/>
<feature type="compositionally biased region" description="Polar residues" evidence="1">
    <location>
        <begin position="13"/>
        <end position="24"/>
    </location>
</feature>
<feature type="region of interest" description="Disordered" evidence="1">
    <location>
        <begin position="1"/>
        <end position="27"/>
    </location>
</feature>
<protein>
    <submittedName>
        <fullName evidence="2">Uncharacterized protein</fullName>
    </submittedName>
</protein>
<reference evidence="2 3" key="1">
    <citation type="journal article" date="2005" name="Science">
        <title>Comparative genomics of trypanosomatid parasitic protozoa.</title>
        <authorList>
            <person name="El-Sayed N.M."/>
            <person name="Myler P.J."/>
            <person name="Blandin G."/>
            <person name="Berriman M."/>
            <person name="Crabtree J."/>
            <person name="Aggarwal G."/>
            <person name="Caler E."/>
            <person name="Renauld H."/>
            <person name="Worthey E.A."/>
            <person name="Hertz-Fowler C."/>
            <person name="Ghedin E."/>
            <person name="Peacock C."/>
            <person name="Bartholomeu D.C."/>
            <person name="Haas B.J."/>
            <person name="Tran A.N."/>
            <person name="Wortman J.R."/>
            <person name="Alsmark U.C."/>
            <person name="Angiuoli S."/>
            <person name="Anupama A."/>
            <person name="Badger J."/>
            <person name="Bringaud F."/>
            <person name="Cadag E."/>
            <person name="Carlton J.M."/>
            <person name="Cerqueira G.C."/>
            <person name="Creasy T."/>
            <person name="Delcher A.L."/>
            <person name="Djikeng A."/>
            <person name="Embley T.M."/>
            <person name="Hauser C."/>
            <person name="Ivens A.C."/>
            <person name="Kummerfeld S.K."/>
            <person name="Pereira-Leal J.B."/>
            <person name="Nilsson D."/>
            <person name="Peterson J."/>
            <person name="Salzberg S.L."/>
            <person name="Shallom J."/>
            <person name="Silva J.C."/>
            <person name="Sundaram J."/>
            <person name="Westenberger S."/>
            <person name="White O."/>
            <person name="Melville S.E."/>
            <person name="Donelson J.E."/>
            <person name="Andersson B."/>
            <person name="Stuart K.D."/>
            <person name="Hall N."/>
        </authorList>
    </citation>
    <scope>NUCLEOTIDE SEQUENCE [LARGE SCALE GENOMIC DNA]</scope>
    <source>
        <strain evidence="2 3">927/4 GUTat10.1</strain>
    </source>
</reference>
<dbReference type="GeneID" id="3660162"/>
<dbReference type="KEGG" id="tbr:Tb09.160.2300"/>
<dbReference type="EMBL" id="CM000207">
    <property type="protein sequence ID" value="EAN76457.1"/>
    <property type="molecule type" value="Genomic_DNA"/>
</dbReference>
<sequence length="131" mass="14052">MRRGKKSVERVGQGTSWKNASERNGNVGDCAYPLYARDCPGRPNTRERAPSNTEGRCYPKRATPNACTCGCVGERGGGVGGLGAMSSLTVLASPLTWTLVNAYFTRVPSKRFGLPLGRQSHPFGFLQPSTS</sequence>
<gene>
    <name evidence="2" type="ORF">Tb09.160.2300</name>
</gene>
<dbReference type="Proteomes" id="UP000008524">
    <property type="component" value="Chromosome 9"/>
</dbReference>